<comment type="caution">
    <text evidence="1">The sequence shown here is derived from an EMBL/GenBank/DDBJ whole genome shotgun (WGS) entry which is preliminary data.</text>
</comment>
<organism evidence="1 2">
    <name type="scientific">Cytospora leucostoma</name>
    <dbReference type="NCBI Taxonomy" id="1230097"/>
    <lineage>
        <taxon>Eukaryota</taxon>
        <taxon>Fungi</taxon>
        <taxon>Dikarya</taxon>
        <taxon>Ascomycota</taxon>
        <taxon>Pezizomycotina</taxon>
        <taxon>Sordariomycetes</taxon>
        <taxon>Sordariomycetidae</taxon>
        <taxon>Diaporthales</taxon>
        <taxon>Cytosporaceae</taxon>
        <taxon>Cytospora</taxon>
    </lineage>
</organism>
<accession>A0A423XAV1</accession>
<dbReference type="InParanoid" id="A0A423XAV1"/>
<evidence type="ECO:0000313" key="1">
    <source>
        <dbReference type="EMBL" id="ROW13060.1"/>
    </source>
</evidence>
<name>A0A423XAV1_9PEZI</name>
<evidence type="ECO:0000313" key="2">
    <source>
        <dbReference type="Proteomes" id="UP000285146"/>
    </source>
</evidence>
<dbReference type="EMBL" id="LKEB01000022">
    <property type="protein sequence ID" value="ROW13060.1"/>
    <property type="molecule type" value="Genomic_DNA"/>
</dbReference>
<dbReference type="Proteomes" id="UP000285146">
    <property type="component" value="Unassembled WGS sequence"/>
</dbReference>
<gene>
    <name evidence="1" type="ORF">VPNG_05980</name>
</gene>
<dbReference type="AlphaFoldDB" id="A0A423XAV1"/>
<sequence>MAESSLLNYYGIRVGRYAAYLLSDTFTRLLSICLLDGSSSICAPLSLREC</sequence>
<proteinExistence type="predicted"/>
<keyword evidence="2" id="KW-1185">Reference proteome</keyword>
<reference evidence="1 2" key="1">
    <citation type="submission" date="2015-09" db="EMBL/GenBank/DDBJ databases">
        <title>Host preference determinants of Valsa canker pathogens revealed by comparative genomics.</title>
        <authorList>
            <person name="Yin Z."/>
            <person name="Huang L."/>
        </authorList>
    </citation>
    <scope>NUCLEOTIDE SEQUENCE [LARGE SCALE GENOMIC DNA]</scope>
    <source>
        <strain evidence="1 2">SXYLt</strain>
    </source>
</reference>
<protein>
    <submittedName>
        <fullName evidence="1">Uncharacterized protein</fullName>
    </submittedName>
</protein>